<protein>
    <submittedName>
        <fullName evidence="1">Uncharacterized protein</fullName>
    </submittedName>
</protein>
<comment type="caution">
    <text evidence="1">The sequence shown here is derived from an EMBL/GenBank/DDBJ whole genome shotgun (WGS) entry which is preliminary data.</text>
</comment>
<accession>A0ACC0X683</accession>
<evidence type="ECO:0000313" key="1">
    <source>
        <dbReference type="EMBL" id="KAJ0010580.1"/>
    </source>
</evidence>
<reference evidence="2" key="1">
    <citation type="journal article" date="2023" name="G3 (Bethesda)">
        <title>Genome assembly and association tests identify interacting loci associated with vigor, precocity, and sex in interspecific pistachio rootstocks.</title>
        <authorList>
            <person name="Palmer W."/>
            <person name="Jacygrad E."/>
            <person name="Sagayaradj S."/>
            <person name="Cavanaugh K."/>
            <person name="Han R."/>
            <person name="Bertier L."/>
            <person name="Beede B."/>
            <person name="Kafkas S."/>
            <person name="Golino D."/>
            <person name="Preece J."/>
            <person name="Michelmore R."/>
        </authorList>
    </citation>
    <scope>NUCLEOTIDE SEQUENCE [LARGE SCALE GENOMIC DNA]</scope>
</reference>
<dbReference type="EMBL" id="CM047749">
    <property type="protein sequence ID" value="KAJ0010580.1"/>
    <property type="molecule type" value="Genomic_DNA"/>
</dbReference>
<keyword evidence="2" id="KW-1185">Reference proteome</keyword>
<name>A0ACC0X683_9ROSI</name>
<organism evidence="1 2">
    <name type="scientific">Pistacia integerrima</name>
    <dbReference type="NCBI Taxonomy" id="434235"/>
    <lineage>
        <taxon>Eukaryota</taxon>
        <taxon>Viridiplantae</taxon>
        <taxon>Streptophyta</taxon>
        <taxon>Embryophyta</taxon>
        <taxon>Tracheophyta</taxon>
        <taxon>Spermatophyta</taxon>
        <taxon>Magnoliopsida</taxon>
        <taxon>eudicotyledons</taxon>
        <taxon>Gunneridae</taxon>
        <taxon>Pentapetalae</taxon>
        <taxon>rosids</taxon>
        <taxon>malvids</taxon>
        <taxon>Sapindales</taxon>
        <taxon>Anacardiaceae</taxon>
        <taxon>Pistacia</taxon>
    </lineage>
</organism>
<dbReference type="Proteomes" id="UP001163603">
    <property type="component" value="Chromosome 14"/>
</dbReference>
<sequence length="106" mass="11712">MLFSTTTTQMPSIKTIVSVAASAATAAMFVLTLARGWIEEDKLDQFNLPCYAPAVEEVKQMIRAEGSFSIRKFEIFTVDWAPSANIEDGKKVRFDNQESQASSQAT</sequence>
<evidence type="ECO:0000313" key="2">
    <source>
        <dbReference type="Proteomes" id="UP001163603"/>
    </source>
</evidence>
<gene>
    <name evidence="1" type="ORF">Pint_34738</name>
</gene>
<proteinExistence type="predicted"/>